<sequence length="129" mass="14240">MQTLSRCSAPSMLLEHIDDACAMARAVDHPSVRLIFDTAHVQSMDGDLLFNLERAWNFIEVVQLADNSGSLEQGSGEINFESVLRTLVDRGYTGLVELEYGWSNPGMPSEMRGLGNLRRLDAAETDPPT</sequence>
<keyword evidence="3" id="KW-0614">Plasmid</keyword>
<evidence type="ECO:0000313" key="3">
    <source>
        <dbReference type="EMBL" id="QOT82172.1"/>
    </source>
</evidence>
<keyword evidence="1" id="KW-0413">Isomerase</keyword>
<evidence type="ECO:0000259" key="2">
    <source>
        <dbReference type="Pfam" id="PF01261"/>
    </source>
</evidence>
<dbReference type="Pfam" id="PF01261">
    <property type="entry name" value="AP_endonuc_2"/>
    <property type="match status" value="1"/>
</dbReference>
<gene>
    <name evidence="3" type="ORF">F7R26_038615</name>
</gene>
<reference evidence="3 4" key="1">
    <citation type="submission" date="2020-10" db="EMBL/GenBank/DDBJ databases">
        <title>Complete genome sequence of Cupriavidus basilensis CCUG 49340T.</title>
        <authorList>
            <person name="Salva-Serra F."/>
            <person name="Donoso R.A."/>
            <person name="Cho K.H."/>
            <person name="Yoo J.A."/>
            <person name="Lee K."/>
            <person name="Yoon S.-H."/>
            <person name="Perez-Pantoja D."/>
            <person name="Moore E.R.B."/>
        </authorList>
    </citation>
    <scope>NUCLEOTIDE SEQUENCE [LARGE SCALE GENOMIC DNA]</scope>
    <source>
        <strain evidence="4">CCUG 49340</strain>
        <plasmid evidence="3 4">pRK1-2</plasmid>
    </source>
</reference>
<name>A0A643G2T4_9BURK</name>
<dbReference type="Proteomes" id="UP000397656">
    <property type="component" value="Plasmid pRK1-2"/>
</dbReference>
<evidence type="ECO:0000256" key="1">
    <source>
        <dbReference type="ARBA" id="ARBA00023235"/>
    </source>
</evidence>
<organism evidence="3 4">
    <name type="scientific">Cupriavidus basilensis</name>
    <dbReference type="NCBI Taxonomy" id="68895"/>
    <lineage>
        <taxon>Bacteria</taxon>
        <taxon>Pseudomonadati</taxon>
        <taxon>Pseudomonadota</taxon>
        <taxon>Betaproteobacteria</taxon>
        <taxon>Burkholderiales</taxon>
        <taxon>Burkholderiaceae</taxon>
        <taxon>Cupriavidus</taxon>
    </lineage>
</organism>
<dbReference type="PANTHER" id="PTHR43489">
    <property type="entry name" value="ISOMERASE"/>
    <property type="match status" value="1"/>
</dbReference>
<evidence type="ECO:0000313" key="4">
    <source>
        <dbReference type="Proteomes" id="UP000397656"/>
    </source>
</evidence>
<dbReference type="GO" id="GO:0016853">
    <property type="term" value="F:isomerase activity"/>
    <property type="evidence" value="ECO:0007669"/>
    <property type="project" value="UniProtKB-KW"/>
</dbReference>
<geneLocation type="plasmid" evidence="3 4">
    <name>pRK1-2</name>
</geneLocation>
<protein>
    <submittedName>
        <fullName evidence="3">TIM barrel protein</fullName>
    </submittedName>
</protein>
<dbReference type="AlphaFoldDB" id="A0A643G2T4"/>
<dbReference type="Gene3D" id="3.20.20.150">
    <property type="entry name" value="Divalent-metal-dependent TIM barrel enzymes"/>
    <property type="match status" value="1"/>
</dbReference>
<dbReference type="InterPro" id="IPR036237">
    <property type="entry name" value="Xyl_isomerase-like_sf"/>
</dbReference>
<accession>A0A643G2T4</accession>
<proteinExistence type="predicted"/>
<dbReference type="InterPro" id="IPR050417">
    <property type="entry name" value="Sugar_Epim/Isomerase"/>
</dbReference>
<dbReference type="InterPro" id="IPR013022">
    <property type="entry name" value="Xyl_isomerase-like_TIM-brl"/>
</dbReference>
<feature type="domain" description="Xylose isomerase-like TIM barrel" evidence="2">
    <location>
        <begin position="16"/>
        <end position="105"/>
    </location>
</feature>
<dbReference type="EMBL" id="CP062806">
    <property type="protein sequence ID" value="QOT82172.1"/>
    <property type="molecule type" value="Genomic_DNA"/>
</dbReference>
<dbReference type="SUPFAM" id="SSF51658">
    <property type="entry name" value="Xylose isomerase-like"/>
    <property type="match status" value="1"/>
</dbReference>